<dbReference type="PANTHER" id="PTHR34798:SF2">
    <property type="entry name" value="PROTEIN TIME FOR COFFEE"/>
    <property type="match status" value="1"/>
</dbReference>
<dbReference type="OrthoDB" id="784889at2759"/>
<feature type="region of interest" description="Disordered" evidence="1">
    <location>
        <begin position="513"/>
        <end position="581"/>
    </location>
</feature>
<evidence type="ECO:0000313" key="3">
    <source>
        <dbReference type="Proteomes" id="UP000250235"/>
    </source>
</evidence>
<feature type="region of interest" description="Disordered" evidence="1">
    <location>
        <begin position="1069"/>
        <end position="1107"/>
    </location>
</feature>
<feature type="region of interest" description="Disordered" evidence="1">
    <location>
        <begin position="603"/>
        <end position="622"/>
    </location>
</feature>
<feature type="compositionally biased region" description="Low complexity" evidence="1">
    <location>
        <begin position="1219"/>
        <end position="1230"/>
    </location>
</feature>
<feature type="compositionally biased region" description="Polar residues" evidence="1">
    <location>
        <begin position="753"/>
        <end position="767"/>
    </location>
</feature>
<feature type="region of interest" description="Disordered" evidence="1">
    <location>
        <begin position="1471"/>
        <end position="1529"/>
    </location>
</feature>
<feature type="compositionally biased region" description="Basic and acidic residues" evidence="1">
    <location>
        <begin position="42"/>
        <end position="75"/>
    </location>
</feature>
<feature type="compositionally biased region" description="Low complexity" evidence="1">
    <location>
        <begin position="949"/>
        <end position="958"/>
    </location>
</feature>
<feature type="compositionally biased region" description="Acidic residues" evidence="1">
    <location>
        <begin position="93"/>
        <end position="113"/>
    </location>
</feature>
<feature type="region of interest" description="Disordered" evidence="1">
    <location>
        <begin position="926"/>
        <end position="1007"/>
    </location>
</feature>
<feature type="compositionally biased region" description="Basic and acidic residues" evidence="1">
    <location>
        <begin position="542"/>
        <end position="558"/>
    </location>
</feature>
<feature type="region of interest" description="Disordered" evidence="1">
    <location>
        <begin position="1270"/>
        <end position="1289"/>
    </location>
</feature>
<feature type="compositionally biased region" description="Low complexity" evidence="1">
    <location>
        <begin position="279"/>
        <end position="290"/>
    </location>
</feature>
<proteinExistence type="predicted"/>
<feature type="region of interest" description="Disordered" evidence="1">
    <location>
        <begin position="1"/>
        <end position="151"/>
    </location>
</feature>
<feature type="compositionally biased region" description="Basic and acidic residues" evidence="1">
    <location>
        <begin position="570"/>
        <end position="581"/>
    </location>
</feature>
<gene>
    <name evidence="2" type="ORF">F511_27506</name>
</gene>
<feature type="compositionally biased region" description="Low complexity" evidence="1">
    <location>
        <begin position="1069"/>
        <end position="1088"/>
    </location>
</feature>
<feature type="compositionally biased region" description="Low complexity" evidence="1">
    <location>
        <begin position="840"/>
        <end position="865"/>
    </location>
</feature>
<dbReference type="EMBL" id="KQ990528">
    <property type="protein sequence ID" value="KZV53172.1"/>
    <property type="molecule type" value="Genomic_DNA"/>
</dbReference>
<feature type="compositionally biased region" description="Low complexity" evidence="1">
    <location>
        <begin position="984"/>
        <end position="1003"/>
    </location>
</feature>
<feature type="compositionally biased region" description="Low complexity" evidence="1">
    <location>
        <begin position="1475"/>
        <end position="1488"/>
    </location>
</feature>
<feature type="compositionally biased region" description="Low complexity" evidence="1">
    <location>
        <begin position="1438"/>
        <end position="1453"/>
    </location>
</feature>
<feature type="compositionally biased region" description="Basic residues" evidence="1">
    <location>
        <begin position="200"/>
        <end position="211"/>
    </location>
</feature>
<dbReference type="GO" id="GO:0042752">
    <property type="term" value="P:regulation of circadian rhythm"/>
    <property type="evidence" value="ECO:0007669"/>
    <property type="project" value="InterPro"/>
</dbReference>
<evidence type="ECO:0000313" key="2">
    <source>
        <dbReference type="EMBL" id="KZV53172.1"/>
    </source>
</evidence>
<organism evidence="2 3">
    <name type="scientific">Dorcoceras hygrometricum</name>
    <dbReference type="NCBI Taxonomy" id="472368"/>
    <lineage>
        <taxon>Eukaryota</taxon>
        <taxon>Viridiplantae</taxon>
        <taxon>Streptophyta</taxon>
        <taxon>Embryophyta</taxon>
        <taxon>Tracheophyta</taxon>
        <taxon>Spermatophyta</taxon>
        <taxon>Magnoliopsida</taxon>
        <taxon>eudicotyledons</taxon>
        <taxon>Gunneridae</taxon>
        <taxon>Pentapetalae</taxon>
        <taxon>asterids</taxon>
        <taxon>lamiids</taxon>
        <taxon>Lamiales</taxon>
        <taxon>Gesneriaceae</taxon>
        <taxon>Didymocarpoideae</taxon>
        <taxon>Trichosporeae</taxon>
        <taxon>Loxocarpinae</taxon>
        <taxon>Dorcoceras</taxon>
    </lineage>
</organism>
<feature type="compositionally biased region" description="Basic and acidic residues" evidence="1">
    <location>
        <begin position="313"/>
        <end position="330"/>
    </location>
</feature>
<reference evidence="2 3" key="1">
    <citation type="journal article" date="2015" name="Proc. Natl. Acad. Sci. U.S.A.">
        <title>The resurrection genome of Boea hygrometrica: A blueprint for survival of dehydration.</title>
        <authorList>
            <person name="Xiao L."/>
            <person name="Yang G."/>
            <person name="Zhang L."/>
            <person name="Yang X."/>
            <person name="Zhao S."/>
            <person name="Ji Z."/>
            <person name="Zhou Q."/>
            <person name="Hu M."/>
            <person name="Wang Y."/>
            <person name="Chen M."/>
            <person name="Xu Y."/>
            <person name="Jin H."/>
            <person name="Xiao X."/>
            <person name="Hu G."/>
            <person name="Bao F."/>
            <person name="Hu Y."/>
            <person name="Wan P."/>
            <person name="Li L."/>
            <person name="Deng X."/>
            <person name="Kuang T."/>
            <person name="Xiang C."/>
            <person name="Zhu J.K."/>
            <person name="Oliver M.J."/>
            <person name="He Y."/>
        </authorList>
    </citation>
    <scope>NUCLEOTIDE SEQUENCE [LARGE SCALE GENOMIC DNA]</scope>
    <source>
        <strain evidence="3">cv. XS01</strain>
    </source>
</reference>
<dbReference type="Proteomes" id="UP000250235">
    <property type="component" value="Unassembled WGS sequence"/>
</dbReference>
<feature type="region of interest" description="Disordered" evidence="1">
    <location>
        <begin position="307"/>
        <end position="411"/>
    </location>
</feature>
<feature type="compositionally biased region" description="Polar residues" evidence="1">
    <location>
        <begin position="1199"/>
        <end position="1210"/>
    </location>
</feature>
<feature type="compositionally biased region" description="Low complexity" evidence="1">
    <location>
        <begin position="247"/>
        <end position="263"/>
    </location>
</feature>
<feature type="compositionally biased region" description="Low complexity" evidence="1">
    <location>
        <begin position="337"/>
        <end position="358"/>
    </location>
</feature>
<feature type="compositionally biased region" description="Polar residues" evidence="1">
    <location>
        <begin position="1386"/>
        <end position="1434"/>
    </location>
</feature>
<feature type="compositionally biased region" description="Polar residues" evidence="1">
    <location>
        <begin position="1313"/>
        <end position="1362"/>
    </location>
</feature>
<keyword evidence="3" id="KW-1185">Reference proteome</keyword>
<feature type="region of interest" description="Disordered" evidence="1">
    <location>
        <begin position="1313"/>
        <end position="1456"/>
    </location>
</feature>
<feature type="compositionally biased region" description="Low complexity" evidence="1">
    <location>
        <begin position="215"/>
        <end position="225"/>
    </location>
</feature>
<feature type="region of interest" description="Disordered" evidence="1">
    <location>
        <begin position="1158"/>
        <end position="1182"/>
    </location>
</feature>
<feature type="compositionally biased region" description="Polar residues" evidence="1">
    <location>
        <begin position="926"/>
        <end position="948"/>
    </location>
</feature>
<feature type="region of interest" description="Disordered" evidence="1">
    <location>
        <begin position="164"/>
        <end position="292"/>
    </location>
</feature>
<accession>A0A2Z7D118</accession>
<feature type="region of interest" description="Disordered" evidence="1">
    <location>
        <begin position="1197"/>
        <end position="1236"/>
    </location>
</feature>
<feature type="compositionally biased region" description="Polar residues" evidence="1">
    <location>
        <begin position="610"/>
        <end position="619"/>
    </location>
</feature>
<protein>
    <submittedName>
        <fullName evidence="2">Protein TIME FOR COFFEE</fullName>
    </submittedName>
</protein>
<dbReference type="GO" id="GO:0005634">
    <property type="term" value="C:nucleus"/>
    <property type="evidence" value="ECO:0007669"/>
    <property type="project" value="TreeGrafter"/>
</dbReference>
<name>A0A2Z7D118_9LAMI</name>
<feature type="compositionally biased region" description="Basic and acidic residues" evidence="1">
    <location>
        <begin position="83"/>
        <end position="92"/>
    </location>
</feature>
<dbReference type="InterPro" id="IPR039317">
    <property type="entry name" value="TIC"/>
</dbReference>
<feature type="compositionally biased region" description="Polar residues" evidence="1">
    <location>
        <begin position="971"/>
        <end position="983"/>
    </location>
</feature>
<feature type="compositionally biased region" description="Basic residues" evidence="1">
    <location>
        <begin position="129"/>
        <end position="141"/>
    </location>
</feature>
<feature type="compositionally biased region" description="Low complexity" evidence="1">
    <location>
        <begin position="1367"/>
        <end position="1385"/>
    </location>
</feature>
<evidence type="ECO:0000256" key="1">
    <source>
        <dbReference type="SAM" id="MobiDB-lite"/>
    </source>
</evidence>
<feature type="compositionally biased region" description="Low complexity" evidence="1">
    <location>
        <begin position="142"/>
        <end position="151"/>
    </location>
</feature>
<sequence>MDRNREARRASIVGSNGFKRRRHRTNSLRGSPDEDLGVELQESIRLRDRVRNDRDRERERERERERGRDLRERDSRSKRRRAERLMINRDDVGGDETSEESVNDEEEEEDEENTAAAGGVRMLPPAVSNHHHHHHNHHHSHSSSLSQQHDSSASNIIAANHHLQTRKTFPPSTSSSSSKVFKAGPVWKPGDEMIGVSVPRKARSASAKRSHDRISGSSNNNISAGGVVGAEQIHRQASSSPVRQGLASTSAAAPVSPSSSNASVRKKLKLNSGPKLKPPKVSSKTTSSNPEELEIEIAEVLYGLKTQSQSPSLKKDDSREVNRSSSDTKSHVSSPISNSTSANNLNLASNSSPLSVVAPKRKRPRQVLENSSYHARGSPVSAKAEMDQAPKSESSSPKMEKISGSTAENNGDLANYQVQELHLLELKAPESIKMESEFKSTAEESKNNNADLVPHDKISLIKGKEMRTDDSGREESTLTATASAAVTIIKASLHSSEAENREEKFVIDLMAPPPLVRSSPEKETKVDLAGSDQKPDLSMVDTELKSLMLKDKEEEKGKGGKVQLTNATGEETKSEKIAEGDELLKPFESKGRNLDLHLHFEKSERDGGSKLQQQVSKQPQMPLKVAKEEPANGKPGQLASSLPLPMSMATWPGGLPPPPMGYMAPLQGVVSMDGSTVTPAPVQPPFSQPRPKRCATHCYIARNINCFQQFMKMNPFWQAAAGSASLFGPKPGNMNAVTVTDLLGNNAVRGPINNVQDKGQNLASISSPGGKEKNSQSANSSDSAHRKQQIMLQQALPPVATPSNLVGPAFIFPLNQQQAVAAAAAAAASVRPAVAKSHTAASQASSNASRSASASAPATAGGTSTPVSFNYPNMATNETQYLAILQNNAYPFPIPAVGAPPNYRGPPTQAMPLFNGPFYSSQMIHPSQLQHQQPATSQSPQLQQAHQNASASTGSSSSQKHLPGQQIRAPSGSTSGVAGSTNFPAQKPQPSQQMQQAHNQHLPSARPRLVDNEIGIEESPSTNDNRGSWASVNIYGQNFAMPIHPQNFALMTPPPVLASAAAPSVVPVGAVNSSEKKPSQQTQQQKSKGGVDSIPPHSFAMSFGTMNGSNASPGIDISSMTQNHAVFQNFPESTRQNIQMVAAVAAAQAAQKKNFRISEDVKSGGGDSASSDAERKNSSGKVGMAQSIAFTRSDLADTPVSSIPTNSGIDSSARPLNVSTGSGRSSRPGTANSAGVGNVQNAHIQVQLQQQQMLQINKQHQLLAATRKAPTTSNGNVYSDHLNSSSSVSAKFPNPLPVEKSYKNSHLSSAVSSRLIDRSNTQKPSSAAFSGSTAMHTQISFGGNQKTLTGAQGQTPINSNQAPSPPMMVSSPTTSSISKGSSGSPRTTTAVPSSNKMNQASSLSAQPLKNPVSIPSQKSPSILGNPQIASSPSSGAKPHIQQQPHQQQPHQQQLPKNMQQGQLFFSNPFSQVQATNPTNTSSTTSVPSGYYMPRRRSEQPNQPAQQPPNVPPTSTGAVSLTTPATSTTATNDPAKAIAAATCNVKSGGLTSQGVIHAAQLAAQSAGALLPVGFSYAHPVPAAVPTKPSEHKQSAG</sequence>
<feature type="region of interest" description="Disordered" evidence="1">
    <location>
        <begin position="840"/>
        <end position="867"/>
    </location>
</feature>
<dbReference type="PANTHER" id="PTHR34798">
    <property type="entry name" value="PROTEIN TIME FOR COFFEE"/>
    <property type="match status" value="1"/>
</dbReference>
<feature type="region of interest" description="Disordered" evidence="1">
    <location>
        <begin position="751"/>
        <end position="789"/>
    </location>
</feature>